<accession>A0A2G8KS80</accession>
<name>A0A2G8KS80_STIJA</name>
<keyword evidence="6" id="KW-0808">Transferase</keyword>
<dbReference type="EMBL" id="MRZV01000402">
    <property type="protein sequence ID" value="PIK50847.1"/>
    <property type="molecule type" value="Genomic_DNA"/>
</dbReference>
<evidence type="ECO:0000256" key="5">
    <source>
        <dbReference type="ARBA" id="ARBA00023242"/>
    </source>
</evidence>
<gene>
    <name evidence="6" type="ORF">BSL78_12272</name>
</gene>
<dbReference type="GO" id="GO:0016301">
    <property type="term" value="F:kinase activity"/>
    <property type="evidence" value="ECO:0007669"/>
    <property type="project" value="UniProtKB-KW"/>
</dbReference>
<dbReference type="Gene3D" id="3.30.70.2970">
    <property type="entry name" value="Protein of unknown function (DUF541), domain 2"/>
    <property type="match status" value="1"/>
</dbReference>
<dbReference type="Gene3D" id="3.30.110.170">
    <property type="entry name" value="Protein of unknown function (DUF541), domain 1"/>
    <property type="match status" value="1"/>
</dbReference>
<keyword evidence="5" id="KW-0539">Nucleus</keyword>
<organism evidence="6 7">
    <name type="scientific">Stichopus japonicus</name>
    <name type="common">Sea cucumber</name>
    <dbReference type="NCBI Taxonomy" id="307972"/>
    <lineage>
        <taxon>Eukaryota</taxon>
        <taxon>Metazoa</taxon>
        <taxon>Echinodermata</taxon>
        <taxon>Eleutherozoa</taxon>
        <taxon>Echinozoa</taxon>
        <taxon>Holothuroidea</taxon>
        <taxon>Aspidochirotacea</taxon>
        <taxon>Aspidochirotida</taxon>
        <taxon>Stichopodidae</taxon>
        <taxon>Apostichopus</taxon>
    </lineage>
</organism>
<proteinExistence type="inferred from homology"/>
<keyword evidence="6" id="KW-0418">Kinase</keyword>
<dbReference type="AlphaFoldDB" id="A0A2G8KS80"/>
<comment type="similarity">
    <text evidence="3">Belongs to the IRAK1BP1 family.</text>
</comment>
<evidence type="ECO:0000313" key="6">
    <source>
        <dbReference type="EMBL" id="PIK50847.1"/>
    </source>
</evidence>
<dbReference type="Pfam" id="PF04402">
    <property type="entry name" value="SIMPL"/>
    <property type="match status" value="1"/>
</dbReference>
<evidence type="ECO:0000256" key="2">
    <source>
        <dbReference type="ARBA" id="ARBA00004496"/>
    </source>
</evidence>
<dbReference type="OrthoDB" id="6365554at2759"/>
<dbReference type="GO" id="GO:0005634">
    <property type="term" value="C:nucleus"/>
    <property type="evidence" value="ECO:0007669"/>
    <property type="project" value="UniProtKB-SubCell"/>
</dbReference>
<dbReference type="PANTHER" id="PTHR18842">
    <property type="entry name" value="INTERLEUKIN-1 RECEPTOR-ASSOCIATED KINASE 1-BINDING PROTEIN 1"/>
    <property type="match status" value="1"/>
</dbReference>
<comment type="caution">
    <text evidence="6">The sequence shown here is derived from an EMBL/GenBank/DDBJ whole genome shotgun (WGS) entry which is preliminary data.</text>
</comment>
<evidence type="ECO:0000256" key="4">
    <source>
        <dbReference type="ARBA" id="ARBA00022490"/>
    </source>
</evidence>
<sequence length="243" mass="27403">MDVKGSRVFASLTNDMLSRKAEEKRHFPDRTIDVCATGTITLKPDRARVHFIVSTSQGKETAPDAKNSVTRRSDYVIQTLHTHNVKEGDVIKTSSLTRSDGLFHMVTEISVVFVDFTKCQNVCNFLVEKLDDTVHISEPNFYHGTQSLDSVRRQACLLATQNAHQKASEMARFLRQALGPPLVIREAETKEWEGPSFQQDSSSNRQGSQTFQQRLTNATFHISTKVFASFEIHTRDKAKEGKT</sequence>
<keyword evidence="7" id="KW-1185">Reference proteome</keyword>
<dbReference type="InterPro" id="IPR007497">
    <property type="entry name" value="SIMPL/DUF541"/>
</dbReference>
<evidence type="ECO:0000313" key="7">
    <source>
        <dbReference type="Proteomes" id="UP000230750"/>
    </source>
</evidence>
<dbReference type="GO" id="GO:0005737">
    <property type="term" value="C:cytoplasm"/>
    <property type="evidence" value="ECO:0007669"/>
    <property type="project" value="UniProtKB-SubCell"/>
</dbReference>
<protein>
    <submittedName>
        <fullName evidence="6">Putative interleukin-1 receptor-associated kinase 1-binding protein 1-like</fullName>
    </submittedName>
</protein>
<evidence type="ECO:0000256" key="1">
    <source>
        <dbReference type="ARBA" id="ARBA00004123"/>
    </source>
</evidence>
<evidence type="ECO:0000256" key="3">
    <source>
        <dbReference type="ARBA" id="ARBA00005509"/>
    </source>
</evidence>
<keyword evidence="4" id="KW-0963">Cytoplasm</keyword>
<keyword evidence="6" id="KW-0675">Receptor</keyword>
<dbReference type="InterPro" id="IPR030312">
    <property type="entry name" value="IRAK1BP1"/>
</dbReference>
<reference evidence="6 7" key="1">
    <citation type="journal article" date="2017" name="PLoS Biol.">
        <title>The sea cucumber genome provides insights into morphological evolution and visceral regeneration.</title>
        <authorList>
            <person name="Zhang X."/>
            <person name="Sun L."/>
            <person name="Yuan J."/>
            <person name="Sun Y."/>
            <person name="Gao Y."/>
            <person name="Zhang L."/>
            <person name="Li S."/>
            <person name="Dai H."/>
            <person name="Hamel J.F."/>
            <person name="Liu C."/>
            <person name="Yu Y."/>
            <person name="Liu S."/>
            <person name="Lin W."/>
            <person name="Guo K."/>
            <person name="Jin S."/>
            <person name="Xu P."/>
            <person name="Storey K.B."/>
            <person name="Huan P."/>
            <person name="Zhang T."/>
            <person name="Zhou Y."/>
            <person name="Zhang J."/>
            <person name="Lin C."/>
            <person name="Li X."/>
            <person name="Xing L."/>
            <person name="Huo D."/>
            <person name="Sun M."/>
            <person name="Wang L."/>
            <person name="Mercier A."/>
            <person name="Li F."/>
            <person name="Yang H."/>
            <person name="Xiang J."/>
        </authorList>
    </citation>
    <scope>NUCLEOTIDE SEQUENCE [LARGE SCALE GENOMIC DNA]</scope>
    <source>
        <strain evidence="6">Shaxun</strain>
        <tissue evidence="6">Muscle</tissue>
    </source>
</reference>
<comment type="subcellular location">
    <subcellularLocation>
        <location evidence="2">Cytoplasm</location>
    </subcellularLocation>
    <subcellularLocation>
        <location evidence="1">Nucleus</location>
    </subcellularLocation>
</comment>
<dbReference type="Proteomes" id="UP000230750">
    <property type="component" value="Unassembled WGS sequence"/>
</dbReference>
<dbReference type="GO" id="GO:0043123">
    <property type="term" value="P:positive regulation of canonical NF-kappaB signal transduction"/>
    <property type="evidence" value="ECO:0007669"/>
    <property type="project" value="InterPro"/>
</dbReference>
<dbReference type="PANTHER" id="PTHR18842:SF2">
    <property type="entry name" value="INTERLEUKIN-1 RECEPTOR-ASSOCIATED KINASE 1-BINDING PROTEIN 1"/>
    <property type="match status" value="1"/>
</dbReference>
<dbReference type="GO" id="GO:0006955">
    <property type="term" value="P:immune response"/>
    <property type="evidence" value="ECO:0007669"/>
    <property type="project" value="InterPro"/>
</dbReference>